<gene>
    <name evidence="2" type="primary">PSPAR11</name>
    <name evidence="2" type="ORF">PLESTB_000956400</name>
</gene>
<dbReference type="Proteomes" id="UP001165080">
    <property type="component" value="Unassembled WGS sequence"/>
</dbReference>
<reference evidence="2 3" key="1">
    <citation type="journal article" date="2023" name="Commun. Biol.">
        <title>Reorganization of the ancestral sex-determining regions during the evolution of trioecy in Pleodorina starrii.</title>
        <authorList>
            <person name="Takahashi K."/>
            <person name="Suzuki S."/>
            <person name="Kawai-Toyooka H."/>
            <person name="Yamamoto K."/>
            <person name="Hamaji T."/>
            <person name="Ootsuki R."/>
            <person name="Yamaguchi H."/>
            <person name="Kawachi M."/>
            <person name="Higashiyama T."/>
            <person name="Nozaki H."/>
        </authorList>
    </citation>
    <scope>NUCLEOTIDE SEQUENCE [LARGE SCALE GENOMIC DNA]</scope>
    <source>
        <strain evidence="2 3">NIES-4479</strain>
    </source>
</reference>
<evidence type="ECO:0000256" key="1">
    <source>
        <dbReference type="SAM" id="MobiDB-lite"/>
    </source>
</evidence>
<feature type="region of interest" description="Disordered" evidence="1">
    <location>
        <begin position="423"/>
        <end position="453"/>
    </location>
</feature>
<feature type="region of interest" description="Disordered" evidence="1">
    <location>
        <begin position="178"/>
        <end position="225"/>
    </location>
</feature>
<evidence type="ECO:0000313" key="2">
    <source>
        <dbReference type="EMBL" id="GLC77811.1"/>
    </source>
</evidence>
<sequence length="1012" mass="104893">MEGPRSTFFRISSSLAVHNAATPRSQSSTTTSSPSFVEHQTGVKAYQDSPAYLNNAHQNNPLFEGFPILRCGARMSESSELAIWGGNAQTPGRPGGSPKTPEQLRHLLTVLQYSMELHSAAEGPPNGTVPQLADELEPVAKKLKENELETPIEYQLLAEVQLALQGAGAIKRKLRATATPGSPAAGSGSGWHDNGATAPCQGVASPTGGHSGTGEAQPANTTGGVGARYSVSKQLLQSPSSSLSPLSWNGPATATCTPSFVVHDGCLSSPKELPTEHHRGQPRSTAVLSSSNVPILKISSHASLRPQDEGAASLNFQPQLYNWMKAMLSGSHAQSPPATAAGESLAAAVHTALSNTRTPPLVYGSPLHRRIQRLLAEQRTPSPFWHTAAQAGGAWVHGNGVKETPVGCRSAIYGSASLGSTPALDQDVDTHSPVASNRFTDTSSSRQTPASPRQGCNGVPMFLCSSMSPFWPTLREKYGRATGAPATGSMSNMAALATASACKVKDLAAALPSETGEDEAADLLAELGLDLQLDPPMACIISNLEVLEHVERWARDQFIAAKRVLQAAKGTIEEGSHDSNSPVSSGCTDLGAHPLVGIAIQTEPVGTRVGEQLSPCSASASAGAHCAAATGAHLAAWKVNSKGMVSAGSPLVQAVTEWDGGPNDASDVGKCSPMYRDQSMPSKNEEGVAASVRFFSNKGARNAMGFTECARQHRAISQFGTTQARRGLFHATHSSNGMVDGRRLDPAGGLSSTSPVLEAMPGRARPSPCTDGMLGSPQESPAACLSTGGVSATLAGRQQSLYPSTGENPEGVALSPALASTYRLGVTTPRCGVADPALAAGAPHPLTGAPLEAMSKGDFAPELLIASGSISGGSKAATGSDSPPREIARGRSEAEVLFIPGNTRPCRKTASGRCTAIPFWHASAPRFDDGEMEDAGASTQTVSSISSVSITTSESDYVANGVEGRWPVARVELQATDMASASEGNPTKFSLARHLRSFLASLVTCSHCGKAS</sequence>
<name>A0A9W6C3F4_9CHLO</name>
<proteinExistence type="predicted"/>
<accession>A0A9W6C3F4</accession>
<protein>
    <submittedName>
        <fullName evidence="2">Uncharacterized protein</fullName>
    </submittedName>
</protein>
<dbReference type="EMBL" id="BRXU01000012">
    <property type="protein sequence ID" value="GLC77811.1"/>
    <property type="molecule type" value="Genomic_DNA"/>
</dbReference>
<feature type="compositionally biased region" description="Polar residues" evidence="1">
    <location>
        <begin position="433"/>
        <end position="451"/>
    </location>
</feature>
<dbReference type="AlphaFoldDB" id="A0A9W6C3F4"/>
<organism evidence="2 3">
    <name type="scientific">Pleodorina starrii</name>
    <dbReference type="NCBI Taxonomy" id="330485"/>
    <lineage>
        <taxon>Eukaryota</taxon>
        <taxon>Viridiplantae</taxon>
        <taxon>Chlorophyta</taxon>
        <taxon>core chlorophytes</taxon>
        <taxon>Chlorophyceae</taxon>
        <taxon>CS clade</taxon>
        <taxon>Chlamydomonadales</taxon>
        <taxon>Volvocaceae</taxon>
        <taxon>Pleodorina</taxon>
    </lineage>
</organism>
<comment type="caution">
    <text evidence="2">The sequence shown here is derived from an EMBL/GenBank/DDBJ whole genome shotgun (WGS) entry which is preliminary data.</text>
</comment>
<evidence type="ECO:0000313" key="3">
    <source>
        <dbReference type="Proteomes" id="UP001165080"/>
    </source>
</evidence>
<keyword evidence="3" id="KW-1185">Reference proteome</keyword>